<geneLocation type="plasmid" evidence="6 7">
    <name>pHIC</name>
</geneLocation>
<dbReference type="GO" id="GO:0030246">
    <property type="term" value="F:carbohydrate binding"/>
    <property type="evidence" value="ECO:0007669"/>
    <property type="project" value="InterPro"/>
</dbReference>
<gene>
    <name evidence="6" type="ORF">HLVA_21130</name>
</gene>
<feature type="domain" description="Glycoside hydrolase family 31 TIM barrel" evidence="3">
    <location>
        <begin position="229"/>
        <end position="546"/>
    </location>
</feature>
<evidence type="ECO:0000313" key="7">
    <source>
        <dbReference type="Proteomes" id="UP001321582"/>
    </source>
</evidence>
<dbReference type="Pfam" id="PF21365">
    <property type="entry name" value="Glyco_hydro_31_3rd"/>
    <property type="match status" value="1"/>
</dbReference>
<dbReference type="Pfam" id="PF17137">
    <property type="entry name" value="DUF5110"/>
    <property type="match status" value="1"/>
</dbReference>
<dbReference type="Proteomes" id="UP001321582">
    <property type="component" value="Plasmid pHIC"/>
</dbReference>
<keyword evidence="7" id="KW-1185">Reference proteome</keyword>
<dbReference type="InterPro" id="IPR017853">
    <property type="entry name" value="GH"/>
</dbReference>
<evidence type="ECO:0008006" key="8">
    <source>
        <dbReference type="Google" id="ProtNLM"/>
    </source>
</evidence>
<dbReference type="InterPro" id="IPR011013">
    <property type="entry name" value="Gal_mutarotase_sf_dom"/>
</dbReference>
<keyword evidence="2" id="KW-0326">Glycosidase</keyword>
<accession>A0AAU9D6C7</accession>
<dbReference type="SUPFAM" id="SSF74650">
    <property type="entry name" value="Galactose mutarotase-like"/>
    <property type="match status" value="1"/>
</dbReference>
<evidence type="ECO:0000256" key="1">
    <source>
        <dbReference type="ARBA" id="ARBA00007806"/>
    </source>
</evidence>
<proteinExistence type="inferred from homology"/>
<dbReference type="PANTHER" id="PTHR43863:SF2">
    <property type="entry name" value="MALTASE-GLUCOAMYLASE"/>
    <property type="match status" value="1"/>
</dbReference>
<feature type="domain" description="DUF5110" evidence="4">
    <location>
        <begin position="652"/>
        <end position="692"/>
    </location>
</feature>
<keyword evidence="2" id="KW-0378">Hydrolase</keyword>
<dbReference type="Gene3D" id="3.20.20.80">
    <property type="entry name" value="Glycosidases"/>
    <property type="match status" value="1"/>
</dbReference>
<comment type="similarity">
    <text evidence="1 2">Belongs to the glycosyl hydrolase 31 family.</text>
</comment>
<dbReference type="PANTHER" id="PTHR43863">
    <property type="entry name" value="HYDROLASE, PUTATIVE (AFU_ORTHOLOGUE AFUA_1G03140)-RELATED"/>
    <property type="match status" value="1"/>
</dbReference>
<sequence>MKKIVILIFILLSINIFSQETINNNKLKLKFKNGINISFYETTKGKLRVTALSKDMKLKKNRFFINKEKSNVKIKKDGNRYILGKYIIEEIKNGYKVNLESNNKLLYSSVFSITKKGFLEIKNSYDKELFHGMGEANDKSSIIAKQFMIYQKAEYGNQAKLYIPFYFTTGGDAYYYNSNSKDIFKFGRRGSAVSKVYSKYGYLDYYYFYENSPKKIVSEFYKFSKSNSLIPKWAFGYLQSKYGYKNSEEVYNLIKKFKKYNIPVSGVILDLYWFKHMGDLDWDKDNWKDVAKLDRYLEENGVKLITISEPFFTVDSKSYKDFNKNGVFAKDKYGKTLKLSGWWCFGSEYGGIMNPIAKNSFDTIGNRYVQMRKTGIDGFWTDLGEPEGDPTEAYFNGYSEFEFHNYYNREWSKLIYKKMVKVFPNERPLILSRSGFTGSAKYNVSVWSGDSSSSYINFRKQIGIGINAGISGFSYWGSDVGGFLSDRKKPKKELFIRWMQFGTFVPVFRAHGSFSPREPWMYDDETTKLLKSYIDLRYQMLPYIYSTAYETYLNGVPMMRPLYLEYPKDNFAQKSSLQYFFGDFLMAAPVVRRIREKKEKEVYLPKGNWYDFYDLKKIVGGNKIKVKRDINKIPVYIKEGAILPFKDLILLFPAEKKSEFTLYNDDGISNNYLKGDYSKIKIILKKDSVEFEGIKKEMTFNLKIVKNGGVIKKVVELKKGDNKILFE</sequence>
<feature type="domain" description="Glycosyl hydrolase family 31 C-terminal" evidence="5">
    <location>
        <begin position="555"/>
        <end position="643"/>
    </location>
</feature>
<dbReference type="GO" id="GO:0004553">
    <property type="term" value="F:hydrolase activity, hydrolyzing O-glycosyl compounds"/>
    <property type="evidence" value="ECO:0007669"/>
    <property type="project" value="InterPro"/>
</dbReference>
<dbReference type="KEGG" id="haby:HLVA_21130"/>
<evidence type="ECO:0000259" key="3">
    <source>
        <dbReference type="Pfam" id="PF01055"/>
    </source>
</evidence>
<dbReference type="InterPro" id="IPR000322">
    <property type="entry name" value="Glyco_hydro_31_TIM"/>
</dbReference>
<dbReference type="InterPro" id="IPR048395">
    <property type="entry name" value="Glyco_hydro_31_C"/>
</dbReference>
<reference evidence="6 7" key="1">
    <citation type="submission" date="2022-11" db="EMBL/GenBank/DDBJ databases">
        <title>Haliovirga abyssi gen. nov., sp. nov., a mesophilic fermentative bacterium isolated from the Iheya North hydrothermal field and the proposal of Haliovirgaceae fam. nov.</title>
        <authorList>
            <person name="Miyazaki U."/>
            <person name="Tame A."/>
            <person name="Miyazaki J."/>
            <person name="Takai K."/>
            <person name="Sawayama S."/>
            <person name="Kitajima M."/>
            <person name="Okamoto A."/>
            <person name="Nakagawa S."/>
        </authorList>
    </citation>
    <scope>NUCLEOTIDE SEQUENCE [LARGE SCALE GENOMIC DNA]</scope>
    <source>
        <strain evidence="6 7">IC12</strain>
        <plasmid evidence="6 7">pHIC</plasmid>
    </source>
</reference>
<dbReference type="GO" id="GO:0005975">
    <property type="term" value="P:carbohydrate metabolic process"/>
    <property type="evidence" value="ECO:0007669"/>
    <property type="project" value="InterPro"/>
</dbReference>
<evidence type="ECO:0000256" key="2">
    <source>
        <dbReference type="RuleBase" id="RU361185"/>
    </source>
</evidence>
<name>A0AAU9D6C7_9FUSO</name>
<keyword evidence="6" id="KW-0614">Plasmid</keyword>
<dbReference type="InterPro" id="IPR013780">
    <property type="entry name" value="Glyco_hydro_b"/>
</dbReference>
<organism evidence="6 7">
    <name type="scientific">Haliovirga abyssi</name>
    <dbReference type="NCBI Taxonomy" id="2996794"/>
    <lineage>
        <taxon>Bacteria</taxon>
        <taxon>Fusobacteriati</taxon>
        <taxon>Fusobacteriota</taxon>
        <taxon>Fusobacteriia</taxon>
        <taxon>Fusobacteriales</taxon>
        <taxon>Haliovirgaceae</taxon>
        <taxon>Haliovirga</taxon>
    </lineage>
</organism>
<dbReference type="InterPro" id="IPR033403">
    <property type="entry name" value="DUF5110"/>
</dbReference>
<evidence type="ECO:0000259" key="5">
    <source>
        <dbReference type="Pfam" id="PF21365"/>
    </source>
</evidence>
<dbReference type="InterPro" id="IPR051816">
    <property type="entry name" value="Glycosyl_Hydrolase_31"/>
</dbReference>
<evidence type="ECO:0000259" key="4">
    <source>
        <dbReference type="Pfam" id="PF17137"/>
    </source>
</evidence>
<dbReference type="Gene3D" id="2.60.40.1760">
    <property type="entry name" value="glycosyl hydrolase (family 31)"/>
    <property type="match status" value="1"/>
</dbReference>
<dbReference type="SUPFAM" id="SSF51445">
    <property type="entry name" value="(Trans)glycosidases"/>
    <property type="match status" value="1"/>
</dbReference>
<dbReference type="AlphaFoldDB" id="A0AAU9D6C7"/>
<evidence type="ECO:0000313" key="6">
    <source>
        <dbReference type="EMBL" id="BDU51544.1"/>
    </source>
</evidence>
<protein>
    <recommendedName>
        <fullName evidence="8">DUF5110 domain-containing protein</fullName>
    </recommendedName>
</protein>
<dbReference type="RefSeq" id="WP_307905627.1">
    <property type="nucleotide sequence ID" value="NZ_AP027060.1"/>
</dbReference>
<dbReference type="SUPFAM" id="SSF51011">
    <property type="entry name" value="Glycosyl hydrolase domain"/>
    <property type="match status" value="1"/>
</dbReference>
<dbReference type="EMBL" id="AP027060">
    <property type="protein sequence ID" value="BDU51544.1"/>
    <property type="molecule type" value="Genomic_DNA"/>
</dbReference>
<dbReference type="Pfam" id="PF01055">
    <property type="entry name" value="Glyco_hydro_31_2nd"/>
    <property type="match status" value="1"/>
</dbReference>
<dbReference type="Gene3D" id="2.60.40.1180">
    <property type="entry name" value="Golgi alpha-mannosidase II"/>
    <property type="match status" value="2"/>
</dbReference>